<reference evidence="2 3" key="1">
    <citation type="submission" date="2023-07" db="EMBL/GenBank/DDBJ databases">
        <title>Sorghum-associated microbial communities from plants grown in Nebraska, USA.</title>
        <authorList>
            <person name="Schachtman D."/>
        </authorList>
    </citation>
    <scope>NUCLEOTIDE SEQUENCE [LARGE SCALE GENOMIC DNA]</scope>
    <source>
        <strain evidence="2 3">BE211</strain>
    </source>
</reference>
<dbReference type="Gene3D" id="3.90.1200.10">
    <property type="match status" value="1"/>
</dbReference>
<evidence type="ECO:0000313" key="2">
    <source>
        <dbReference type="EMBL" id="MDR7072348.1"/>
    </source>
</evidence>
<keyword evidence="2" id="KW-0808">Transferase</keyword>
<dbReference type="PANTHER" id="PTHR21310">
    <property type="entry name" value="AMINOGLYCOSIDE PHOSPHOTRANSFERASE-RELATED-RELATED"/>
    <property type="match status" value="1"/>
</dbReference>
<dbReference type="SUPFAM" id="SSF56112">
    <property type="entry name" value="Protein kinase-like (PK-like)"/>
    <property type="match status" value="1"/>
</dbReference>
<gene>
    <name evidence="2" type="ORF">J2X07_001325</name>
</gene>
<dbReference type="Pfam" id="PF01636">
    <property type="entry name" value="APH"/>
    <property type="match status" value="1"/>
</dbReference>
<accession>A0ABU1TYQ4</accession>
<dbReference type="EMBL" id="JAVDWA010000002">
    <property type="protein sequence ID" value="MDR7072348.1"/>
    <property type="molecule type" value="Genomic_DNA"/>
</dbReference>
<dbReference type="GO" id="GO:0016301">
    <property type="term" value="F:kinase activity"/>
    <property type="evidence" value="ECO:0007669"/>
    <property type="project" value="UniProtKB-KW"/>
</dbReference>
<name>A0ABU1TYQ4_9BACL</name>
<evidence type="ECO:0000259" key="1">
    <source>
        <dbReference type="Pfam" id="PF01636"/>
    </source>
</evidence>
<feature type="domain" description="Aminoglycoside phosphotransferase" evidence="1">
    <location>
        <begin position="25"/>
        <end position="241"/>
    </location>
</feature>
<dbReference type="RefSeq" id="WP_310257647.1">
    <property type="nucleotide sequence ID" value="NZ_JAVDWA010000002.1"/>
</dbReference>
<organism evidence="2 3">
    <name type="scientific">Fictibacillus barbaricus</name>
    <dbReference type="NCBI Taxonomy" id="182136"/>
    <lineage>
        <taxon>Bacteria</taxon>
        <taxon>Bacillati</taxon>
        <taxon>Bacillota</taxon>
        <taxon>Bacilli</taxon>
        <taxon>Bacillales</taxon>
        <taxon>Fictibacillaceae</taxon>
        <taxon>Fictibacillus</taxon>
    </lineage>
</organism>
<dbReference type="Proteomes" id="UP001258181">
    <property type="component" value="Unassembled WGS sequence"/>
</dbReference>
<dbReference type="InterPro" id="IPR002575">
    <property type="entry name" value="Aminoglycoside_PTrfase"/>
</dbReference>
<protein>
    <submittedName>
        <fullName evidence="2">Aminoglycoside phosphotransferase (APT) family kinase protein</fullName>
    </submittedName>
</protein>
<keyword evidence="2" id="KW-0418">Kinase</keyword>
<dbReference type="InterPro" id="IPR011009">
    <property type="entry name" value="Kinase-like_dom_sf"/>
</dbReference>
<keyword evidence="3" id="KW-1185">Reference proteome</keyword>
<evidence type="ECO:0000313" key="3">
    <source>
        <dbReference type="Proteomes" id="UP001258181"/>
    </source>
</evidence>
<dbReference type="InterPro" id="IPR051678">
    <property type="entry name" value="AGP_Transferase"/>
</dbReference>
<proteinExistence type="predicted"/>
<sequence>MTDIIWSSKLSNWIFQHSIISDLNTIQRLKGATSSALFLLTDSNQKKAVIRFYTNKDWNRREPDLAKHEAFSLQTAAKTCINTPSLFAYTYNKEITPYPAVLMSYLPGEVTLPYEDQSEWLKELAYLLADFHSTDTHIDFPWRYYPYNTIESITIPNWSKYKRELQEALELTKAYSPQSNLGFIHRDFHPVNVLWEDGKATGIVDWPNACFGPKEVDIGHCRLNLALLYGIEEAELFLNYYKERSQIDVFDQSYWDFITLLDCLPEPGVYEPWVDFGIEGLTNELIKERWDTYFIYIHKKINKS</sequence>
<comment type="caution">
    <text evidence="2">The sequence shown here is derived from an EMBL/GenBank/DDBJ whole genome shotgun (WGS) entry which is preliminary data.</text>
</comment>